<sequence length="101" mass="10961">MANTPNYAFALTQRALAPLRGPAKLPKPANMNGAPVVSDEVLVDTLRHFGEHGLGAAAEAIYKAKDAHASGDQAEARRWLEICRALDRRMASRFEDDLTCA</sequence>
<dbReference type="AlphaFoldDB" id="A0A850H9E8"/>
<dbReference type="Proteomes" id="UP000546031">
    <property type="component" value="Unassembled WGS sequence"/>
</dbReference>
<reference evidence="1 2" key="1">
    <citation type="submission" date="2020-06" db="EMBL/GenBank/DDBJ databases">
        <title>Altererythrobacter lutimaris sp. nov., a marine bacterium isolated from a tidal flat.</title>
        <authorList>
            <person name="Kim D."/>
            <person name="Yoo Y."/>
            <person name="Kim J.-J."/>
        </authorList>
    </citation>
    <scope>NUCLEOTIDE SEQUENCE [LARGE SCALE GENOMIC DNA]</scope>
    <source>
        <strain evidence="1 2">JGD-16</strain>
    </source>
</reference>
<dbReference type="RefSeq" id="WP_176272432.1">
    <property type="nucleotide sequence ID" value="NZ_JABWTA010000001.1"/>
</dbReference>
<proteinExistence type="predicted"/>
<organism evidence="1 2">
    <name type="scientific">Altererythrobacter lutimaris</name>
    <dbReference type="NCBI Taxonomy" id="2743979"/>
    <lineage>
        <taxon>Bacteria</taxon>
        <taxon>Pseudomonadati</taxon>
        <taxon>Pseudomonadota</taxon>
        <taxon>Alphaproteobacteria</taxon>
        <taxon>Sphingomonadales</taxon>
        <taxon>Erythrobacteraceae</taxon>
        <taxon>Altererythrobacter</taxon>
    </lineage>
</organism>
<keyword evidence="2" id="KW-1185">Reference proteome</keyword>
<protein>
    <submittedName>
        <fullName evidence="1">Uncharacterized protein</fullName>
    </submittedName>
</protein>
<accession>A0A850H9E8</accession>
<evidence type="ECO:0000313" key="2">
    <source>
        <dbReference type="Proteomes" id="UP000546031"/>
    </source>
</evidence>
<comment type="caution">
    <text evidence="1">The sequence shown here is derived from an EMBL/GenBank/DDBJ whole genome shotgun (WGS) entry which is preliminary data.</text>
</comment>
<dbReference type="EMBL" id="JABWTA010000001">
    <property type="protein sequence ID" value="NVE94120.1"/>
    <property type="molecule type" value="Genomic_DNA"/>
</dbReference>
<evidence type="ECO:0000313" key="1">
    <source>
        <dbReference type="EMBL" id="NVE94120.1"/>
    </source>
</evidence>
<name>A0A850H9E8_9SPHN</name>
<gene>
    <name evidence="1" type="ORF">HUO12_04325</name>
</gene>